<evidence type="ECO:0000256" key="1">
    <source>
        <dbReference type="SAM" id="MobiDB-lite"/>
    </source>
</evidence>
<feature type="region of interest" description="Disordered" evidence="1">
    <location>
        <begin position="51"/>
        <end position="82"/>
    </location>
</feature>
<feature type="compositionally biased region" description="Polar residues" evidence="1">
    <location>
        <begin position="318"/>
        <end position="336"/>
    </location>
</feature>
<feature type="compositionally biased region" description="Basic residues" evidence="1">
    <location>
        <begin position="302"/>
        <end position="316"/>
    </location>
</feature>
<sequence length="524" mass="57583">MALTSLLDSTDHGWGFASLLPPEDPHMSIFGVPSDQSSHTHRISTGVANNTVELQEGATPEPSAEEFNGKEQEKRERSTSGAIALDSTTFISTSVETDCEAHYEEADGDPPSEFGPKYELRHSARLSKPVFATWVDEDDSGNYDPSAENRRLLPVKRKRVALVGLSASSTGEEEPTEDSEPKRPKVYSWLTARQAGVSLVVTLKLNSEEGKALLRKHPDDWPDTPWNVLDDDHCLSNDNLNHYGKSSTLLDDEPYRLRSKFGALEVDETSGNHPVRGSCELTVALTGHPAARGNLDCTLKSRTRTTKTKRDAKKKQVVTGNGALQPSSFIDLTGSTDGEDSTKRSVEPRRGKEKAPRQLLESYITTSRVPHYSELVDSDDTDIDGAKAKEPVKPMKPLSEKRIIRTSLAHPIAFNHDPPDDGSAPCHFCSGPQYGIMGLGSRDVEVVEPASGKGYEEICGGHRGEGQEASRICILCTMQRVRICICTRHEVRLLEHVSPENMDFVTAFESLMSDGQMMQSISLL</sequence>
<evidence type="ECO:0000313" key="2">
    <source>
        <dbReference type="EMBL" id="TKA76397.1"/>
    </source>
</evidence>
<evidence type="ECO:0000313" key="3">
    <source>
        <dbReference type="Proteomes" id="UP000308768"/>
    </source>
</evidence>
<dbReference type="Proteomes" id="UP000308768">
    <property type="component" value="Unassembled WGS sequence"/>
</dbReference>
<feature type="compositionally biased region" description="Basic and acidic residues" evidence="1">
    <location>
        <begin position="340"/>
        <end position="356"/>
    </location>
</feature>
<proteinExistence type="predicted"/>
<keyword evidence="3" id="KW-1185">Reference proteome</keyword>
<name>A0A4U0XJL6_9PEZI</name>
<reference evidence="2 3" key="1">
    <citation type="submission" date="2017-03" db="EMBL/GenBank/DDBJ databases">
        <title>Genomes of endolithic fungi from Antarctica.</title>
        <authorList>
            <person name="Coleine C."/>
            <person name="Masonjones S."/>
            <person name="Stajich J.E."/>
        </authorList>
    </citation>
    <scope>NUCLEOTIDE SEQUENCE [LARGE SCALE GENOMIC DNA]</scope>
    <source>
        <strain evidence="2 3">CCFEE 5187</strain>
    </source>
</reference>
<feature type="region of interest" description="Disordered" evidence="1">
    <location>
        <begin position="302"/>
        <end position="357"/>
    </location>
</feature>
<organism evidence="2 3">
    <name type="scientific">Cryomyces minteri</name>
    <dbReference type="NCBI Taxonomy" id="331657"/>
    <lineage>
        <taxon>Eukaryota</taxon>
        <taxon>Fungi</taxon>
        <taxon>Dikarya</taxon>
        <taxon>Ascomycota</taxon>
        <taxon>Pezizomycotina</taxon>
        <taxon>Dothideomycetes</taxon>
        <taxon>Dothideomycetes incertae sedis</taxon>
        <taxon>Cryomyces</taxon>
    </lineage>
</organism>
<protein>
    <submittedName>
        <fullName evidence="2">Uncharacterized protein</fullName>
    </submittedName>
</protein>
<dbReference type="EMBL" id="NAJN01000240">
    <property type="protein sequence ID" value="TKA76397.1"/>
    <property type="molecule type" value="Genomic_DNA"/>
</dbReference>
<dbReference type="STRING" id="331657.A0A4U0XJL6"/>
<comment type="caution">
    <text evidence="2">The sequence shown here is derived from an EMBL/GenBank/DDBJ whole genome shotgun (WGS) entry which is preliminary data.</text>
</comment>
<dbReference type="AlphaFoldDB" id="A0A4U0XJL6"/>
<feature type="compositionally biased region" description="Basic and acidic residues" evidence="1">
    <location>
        <begin position="67"/>
        <end position="78"/>
    </location>
</feature>
<accession>A0A4U0XJL6</accession>
<dbReference type="OrthoDB" id="5303703at2759"/>
<gene>
    <name evidence="2" type="ORF">B0A49_05380</name>
</gene>